<keyword evidence="2" id="KW-1185">Reference proteome</keyword>
<dbReference type="RefSeq" id="WP_125671094.1">
    <property type="nucleotide sequence ID" value="NZ_RCOS01000071.1"/>
</dbReference>
<dbReference type="Proteomes" id="UP000277582">
    <property type="component" value="Unassembled WGS sequence"/>
</dbReference>
<protein>
    <submittedName>
        <fullName evidence="1">Uncharacterized protein</fullName>
    </submittedName>
</protein>
<proteinExistence type="predicted"/>
<reference evidence="1 2" key="1">
    <citation type="submission" date="2018-10" db="EMBL/GenBank/DDBJ databases">
        <title>Co-occurring genomic capacity for anaerobic methane metabolism and dissimilatory sulfite reduction discovered in the Korarchaeota.</title>
        <authorList>
            <person name="Mckay L.J."/>
            <person name="Dlakic M."/>
            <person name="Fields M.W."/>
            <person name="Delmont T.O."/>
            <person name="Eren A.M."/>
            <person name="Jay Z.J."/>
            <person name="Klingelsmith K.B."/>
            <person name="Rusch D.B."/>
            <person name="Inskeep W.P."/>
        </authorList>
    </citation>
    <scope>NUCLEOTIDE SEQUENCE [LARGE SCALE GENOMIC DNA]</scope>
    <source>
        <strain evidence="1 2">MDKW</strain>
    </source>
</reference>
<dbReference type="EMBL" id="RCOS01000071">
    <property type="protein sequence ID" value="RSN75598.1"/>
    <property type="molecule type" value="Genomic_DNA"/>
</dbReference>
<organism evidence="1 2">
    <name type="scientific">Candidatus Methanodesulfokora washburnensis</name>
    <dbReference type="NCBI Taxonomy" id="2478471"/>
    <lineage>
        <taxon>Archaea</taxon>
        <taxon>Thermoproteota</taxon>
        <taxon>Candidatus Korarchaeia</taxon>
        <taxon>Candidatus Korarchaeia incertae sedis</taxon>
        <taxon>Candidatus Methanodesulfokora</taxon>
    </lineage>
</organism>
<dbReference type="AlphaFoldDB" id="A0A429GP14"/>
<gene>
    <name evidence="1" type="ORF">D6D85_05855</name>
</gene>
<evidence type="ECO:0000313" key="1">
    <source>
        <dbReference type="EMBL" id="RSN75598.1"/>
    </source>
</evidence>
<comment type="caution">
    <text evidence="1">The sequence shown here is derived from an EMBL/GenBank/DDBJ whole genome shotgun (WGS) entry which is preliminary data.</text>
</comment>
<sequence length="485" mass="55441">MISKRAAIFLLALAMIGLITYFYAEKRGIGGSTGILLPRKEHLENISSCIGGGREIAEERAKALLSKDIYLKDIKYEIYVERKYIPLFKYHIIYLVNAEEKVPYMKCLPLRDFFIAVGCDNETFLLPDEFNYIIKRENITVNSNEKALEVLKTYINFSLYGARILNSTSEIPGINCGRHAEVELNRIRPPEVKHEEEGYLIHFFLWRKVGGIVLEKDCRRPAGIAEELTVRMEKDGEISVLARKLVINEGIAVEKIRKMRKPYLCFNNITVMKRYTPTLLKNYTLYSAYGVLGMQLLPIGAVAVSNDGKAFLLPDINLNNTSPLNLTSLLNEFNYIIKRENITVNSNEKALEVLKTYINSSSLSRMRILYNISDIRGFGLCIGIWDEKMCNFSLDYCRRLEESCSSSDKGCQNKGERCRETYKKLRDLIRPPEIRADENGYIIHFFTWAELGGSVDEWTVKVGRDGTISVLKKESVGEVDGYFLV</sequence>
<evidence type="ECO:0000313" key="2">
    <source>
        <dbReference type="Proteomes" id="UP000277582"/>
    </source>
</evidence>
<accession>A0A429GP14</accession>
<name>A0A429GP14_9CREN</name>